<dbReference type="Pfam" id="PF18319">
    <property type="entry name" value="Zn_ribbon_PriA"/>
    <property type="match status" value="1"/>
</dbReference>
<dbReference type="InterPro" id="IPR011545">
    <property type="entry name" value="DEAD/DEAH_box_helicase_dom"/>
</dbReference>
<keyword evidence="3 12" id="KW-0479">Metal-binding</keyword>
<name>A0A1Y3U502_9ACTN</name>
<dbReference type="GO" id="GO:0003677">
    <property type="term" value="F:DNA binding"/>
    <property type="evidence" value="ECO:0007669"/>
    <property type="project" value="UniProtKB-UniRule"/>
</dbReference>
<comment type="catalytic activity">
    <reaction evidence="12">
        <text>Couples ATP hydrolysis with the unwinding of duplex DNA by translocating in the 3'-5' direction.</text>
        <dbReference type="EC" id="5.6.2.4"/>
    </reaction>
</comment>
<keyword evidence="4 12" id="KW-0547">Nucleotide-binding</keyword>
<dbReference type="Pfam" id="PF17764">
    <property type="entry name" value="PriA_3primeBD"/>
    <property type="match status" value="1"/>
</dbReference>
<evidence type="ECO:0000259" key="14">
    <source>
        <dbReference type="PROSITE" id="PS51192"/>
    </source>
</evidence>
<keyword evidence="5 12" id="KW-0378">Hydrolase</keyword>
<dbReference type="InterPro" id="IPR041222">
    <property type="entry name" value="PriA_3primeBD"/>
</dbReference>
<evidence type="ECO:0000256" key="12">
    <source>
        <dbReference type="HAMAP-Rule" id="MF_00983"/>
    </source>
</evidence>
<dbReference type="InterPro" id="IPR005259">
    <property type="entry name" value="PriA"/>
</dbReference>
<protein>
    <recommendedName>
        <fullName evidence="12">Replication restart protein PriA</fullName>
    </recommendedName>
    <alternativeName>
        <fullName evidence="12">ATP-dependent DNA helicase PriA</fullName>
        <ecNumber evidence="12">5.6.2.4</ecNumber>
    </alternativeName>
    <alternativeName>
        <fullName evidence="12">DNA 3'-5' helicase PriA</fullName>
    </alternativeName>
</protein>
<dbReference type="InterPro" id="IPR040498">
    <property type="entry name" value="PriA_CRR"/>
</dbReference>
<evidence type="ECO:0000256" key="13">
    <source>
        <dbReference type="SAM" id="MobiDB-lite"/>
    </source>
</evidence>
<feature type="binding site" evidence="12">
    <location>
        <position position="577"/>
    </location>
    <ligand>
        <name>Zn(2+)</name>
        <dbReference type="ChEBI" id="CHEBI:29105"/>
        <label>1</label>
    </ligand>
</feature>
<comment type="function">
    <text evidence="12">Initiates the restart of stalled replication forks, which reloads the replicative helicase on sites other than the origin of replication. Recognizes and binds to abandoned replication forks and remodels them to uncover a helicase loading site. Promotes assembly of the primosome at these replication forks.</text>
</comment>
<evidence type="ECO:0000256" key="9">
    <source>
        <dbReference type="ARBA" id="ARBA00023125"/>
    </source>
</evidence>
<accession>A0A1Y3U502</accession>
<feature type="binding site" evidence="12">
    <location>
        <position position="580"/>
    </location>
    <ligand>
        <name>Zn(2+)</name>
        <dbReference type="ChEBI" id="CHEBI:29105"/>
        <label>1</label>
    </ligand>
</feature>
<evidence type="ECO:0000256" key="8">
    <source>
        <dbReference type="ARBA" id="ARBA00022840"/>
    </source>
</evidence>
<dbReference type="CDD" id="cd17929">
    <property type="entry name" value="DEXHc_priA"/>
    <property type="match status" value="1"/>
</dbReference>
<dbReference type="Gene3D" id="3.40.1440.60">
    <property type="entry name" value="PriA, 3(prime) DNA-binding domain"/>
    <property type="match status" value="1"/>
</dbReference>
<evidence type="ECO:0000313" key="16">
    <source>
        <dbReference type="Proteomes" id="UP000196560"/>
    </source>
</evidence>
<evidence type="ECO:0000256" key="5">
    <source>
        <dbReference type="ARBA" id="ARBA00022801"/>
    </source>
</evidence>
<dbReference type="GO" id="GO:0005524">
    <property type="term" value="F:ATP binding"/>
    <property type="evidence" value="ECO:0007669"/>
    <property type="project" value="UniProtKB-UniRule"/>
</dbReference>
<keyword evidence="7 12" id="KW-0862">Zinc</keyword>
<dbReference type="GO" id="GO:1990077">
    <property type="term" value="C:primosome complex"/>
    <property type="evidence" value="ECO:0007669"/>
    <property type="project" value="UniProtKB-UniRule"/>
</dbReference>
<keyword evidence="6 12" id="KW-0347">Helicase</keyword>
<dbReference type="GO" id="GO:0008270">
    <property type="term" value="F:zinc ion binding"/>
    <property type="evidence" value="ECO:0007669"/>
    <property type="project" value="UniProtKB-UniRule"/>
</dbReference>
<dbReference type="SMART" id="SM00490">
    <property type="entry name" value="HELICc"/>
    <property type="match status" value="1"/>
</dbReference>
<evidence type="ECO:0000256" key="4">
    <source>
        <dbReference type="ARBA" id="ARBA00022741"/>
    </source>
</evidence>
<gene>
    <name evidence="12" type="primary">priA</name>
    <name evidence="15" type="ORF">B5G21_03040</name>
</gene>
<feature type="binding site" evidence="12">
    <location>
        <position position="534"/>
    </location>
    <ligand>
        <name>Zn(2+)</name>
        <dbReference type="ChEBI" id="CHEBI:29105"/>
        <label>1</label>
    </ligand>
</feature>
<dbReference type="InterPro" id="IPR001650">
    <property type="entry name" value="Helicase_C-like"/>
</dbReference>
<proteinExistence type="inferred from homology"/>
<keyword evidence="16" id="KW-1185">Reference proteome</keyword>
<feature type="domain" description="Helicase ATP-binding" evidence="14">
    <location>
        <begin position="298"/>
        <end position="464"/>
    </location>
</feature>
<dbReference type="Gene3D" id="3.40.50.300">
    <property type="entry name" value="P-loop containing nucleotide triphosphate hydrolases"/>
    <property type="match status" value="2"/>
</dbReference>
<dbReference type="SUPFAM" id="SSF52540">
    <property type="entry name" value="P-loop containing nucleoside triphosphate hydrolases"/>
    <property type="match status" value="2"/>
</dbReference>
<dbReference type="eggNOG" id="COG1198">
    <property type="taxonomic scope" value="Bacteria"/>
</dbReference>
<organism evidence="15 16">
    <name type="scientific">Enorma massiliensis</name>
    <dbReference type="NCBI Taxonomy" id="1472761"/>
    <lineage>
        <taxon>Bacteria</taxon>
        <taxon>Bacillati</taxon>
        <taxon>Actinomycetota</taxon>
        <taxon>Coriobacteriia</taxon>
        <taxon>Coriobacteriales</taxon>
        <taxon>Coriobacteriaceae</taxon>
        <taxon>Enorma</taxon>
    </lineage>
</organism>
<dbReference type="InterPro" id="IPR014001">
    <property type="entry name" value="Helicase_ATP-bd"/>
</dbReference>
<evidence type="ECO:0000256" key="6">
    <source>
        <dbReference type="ARBA" id="ARBA00022806"/>
    </source>
</evidence>
<sequence length="846" mass="92169">MEPLRPAGATPDASSEGAVAPDGTVSSRGAGRTRAAAGLVPDTVTASGERRLAQGSEPVCGYVSVVVDVPSRALSDPFAYAVPASFDEEAVPGAIVLVSFHRRMVAGYVVMRASELAELPGAAGLAPERVLPVRSVLAERAFGPVSAQLAFWMSREYVASVAECLRLFLPPKATPRVRKLEDGSYEVERPKTKEVHERWVTLTDEGRGYRPAVNAHRQRQLMEALSCGPVTTRELNFLYSSMSATIRTLEKKGIVAIEERRAWRGVSSEEHRLSSARAQVPESLTEGQRAALAAIERARKAEAGDVVVIDGVTGSGKTEVYLSAIEPVLAAGKSACVLVPEISLTAQTVGRFRSRFGDAVAVFHSRLSDGERLDQWDMVRSGAARVVVGARSALFCPYRELGIIIIDEEHEQSYKQGSSPRYHARDVAAEMARRYGCPLVLGSATPSSEALERCRRGAHRGQAWTRVEMPERPGGAVLPRIVVADLRREFSGGSRSIFSRPLHDALMGIVERREKAVLLHNRRGFAPFLMCRECGCVPTCKHCSTALTYHERTHTLECHTCGSVYRVRPYPAPGSRCPQCGSPYLAKMGLGTQQVEDALRQLLPSDVAVIRMDADSTRGKDGHARLLEEFDAAECAVLLGTQMIAKGLDFPEVTLVGVINADYALKMPDFRASVRAYDLLEQVAGRAGRGERPGEVIIQTYLPHDPVIRAVASHDRSVFLSHDLAMRLDAQYPPYVRLVNVVCRGRSEERTRSFANRFATEVRRVLKLRAPASAGRGSGLVVGGLPVVLGPASCVIERAKDRYRFHFLVKAPLDYDVSSAIAEALARVGEERGISISVDVDPYDLM</sequence>
<dbReference type="AlphaFoldDB" id="A0A1Y3U502"/>
<keyword evidence="1 12" id="KW-0639">Primosome</keyword>
<feature type="binding site" evidence="12">
    <location>
        <position position="531"/>
    </location>
    <ligand>
        <name>Zn(2+)</name>
        <dbReference type="ChEBI" id="CHEBI:29105"/>
        <label>1</label>
    </ligand>
</feature>
<feature type="binding site" evidence="12">
    <location>
        <position position="540"/>
    </location>
    <ligand>
        <name>Zn(2+)</name>
        <dbReference type="ChEBI" id="CHEBI:29105"/>
        <label>2</label>
    </ligand>
</feature>
<evidence type="ECO:0000256" key="1">
    <source>
        <dbReference type="ARBA" id="ARBA00022515"/>
    </source>
</evidence>
<dbReference type="GO" id="GO:0043138">
    <property type="term" value="F:3'-5' DNA helicase activity"/>
    <property type="evidence" value="ECO:0007669"/>
    <property type="project" value="UniProtKB-EC"/>
</dbReference>
<dbReference type="GO" id="GO:0006302">
    <property type="term" value="P:double-strand break repair"/>
    <property type="evidence" value="ECO:0007669"/>
    <property type="project" value="InterPro"/>
</dbReference>
<comment type="catalytic activity">
    <reaction evidence="11 12">
        <text>ATP + H2O = ADP + phosphate + H(+)</text>
        <dbReference type="Rhea" id="RHEA:13065"/>
        <dbReference type="ChEBI" id="CHEBI:15377"/>
        <dbReference type="ChEBI" id="CHEBI:15378"/>
        <dbReference type="ChEBI" id="CHEBI:30616"/>
        <dbReference type="ChEBI" id="CHEBI:43474"/>
        <dbReference type="ChEBI" id="CHEBI:456216"/>
        <dbReference type="EC" id="5.6.2.4"/>
    </reaction>
</comment>
<comment type="caution">
    <text evidence="15">The sequence shown here is derived from an EMBL/GenBank/DDBJ whole genome shotgun (WGS) entry which is preliminary data.</text>
</comment>
<evidence type="ECO:0000313" key="15">
    <source>
        <dbReference type="EMBL" id="OUN43854.1"/>
    </source>
</evidence>
<dbReference type="EC" id="5.6.2.4" evidence="12"/>
<dbReference type="Pfam" id="PF00270">
    <property type="entry name" value="DEAD"/>
    <property type="match status" value="1"/>
</dbReference>
<dbReference type="Pfam" id="PF00271">
    <property type="entry name" value="Helicase_C"/>
    <property type="match status" value="1"/>
</dbReference>
<evidence type="ECO:0000256" key="10">
    <source>
        <dbReference type="ARBA" id="ARBA00023235"/>
    </source>
</evidence>
<keyword evidence="8 12" id="KW-0067">ATP-binding</keyword>
<dbReference type="SMART" id="SM00487">
    <property type="entry name" value="DEXDc"/>
    <property type="match status" value="1"/>
</dbReference>
<dbReference type="InterPro" id="IPR042115">
    <property type="entry name" value="PriA_3primeBD_sf"/>
</dbReference>
<evidence type="ECO:0000256" key="2">
    <source>
        <dbReference type="ARBA" id="ARBA00022705"/>
    </source>
</evidence>
<dbReference type="PANTHER" id="PTHR30580:SF0">
    <property type="entry name" value="PRIMOSOMAL PROTEIN N"/>
    <property type="match status" value="1"/>
</dbReference>
<evidence type="ECO:0000256" key="3">
    <source>
        <dbReference type="ARBA" id="ARBA00022723"/>
    </source>
</evidence>
<dbReference type="PANTHER" id="PTHR30580">
    <property type="entry name" value="PRIMOSOMAL PROTEIN N"/>
    <property type="match status" value="1"/>
</dbReference>
<dbReference type="InterPro" id="IPR027417">
    <property type="entry name" value="P-loop_NTPase"/>
</dbReference>
<dbReference type="FunFam" id="3.40.50.300:FF:000489">
    <property type="entry name" value="Primosome assembly protein PriA"/>
    <property type="match status" value="1"/>
</dbReference>
<dbReference type="InterPro" id="IPR041236">
    <property type="entry name" value="PriA_C"/>
</dbReference>
<evidence type="ECO:0000256" key="11">
    <source>
        <dbReference type="ARBA" id="ARBA00048988"/>
    </source>
</evidence>
<dbReference type="GO" id="GO:0016887">
    <property type="term" value="F:ATP hydrolysis activity"/>
    <property type="evidence" value="ECO:0007669"/>
    <property type="project" value="RHEA"/>
</dbReference>
<feature type="binding site" evidence="12">
    <location>
        <position position="558"/>
    </location>
    <ligand>
        <name>Zn(2+)</name>
        <dbReference type="ChEBI" id="CHEBI:29105"/>
        <label>2</label>
    </ligand>
</feature>
<dbReference type="Pfam" id="PF18074">
    <property type="entry name" value="PriA_C"/>
    <property type="match status" value="1"/>
</dbReference>
<comment type="subunit">
    <text evidence="12">Component of the replication restart primosome.</text>
</comment>
<feature type="binding site" evidence="12">
    <location>
        <position position="561"/>
    </location>
    <ligand>
        <name>Zn(2+)</name>
        <dbReference type="ChEBI" id="CHEBI:29105"/>
        <label>2</label>
    </ligand>
</feature>
<reference evidence="16" key="1">
    <citation type="submission" date="2017-04" db="EMBL/GenBank/DDBJ databases">
        <title>Function of individual gut microbiota members based on whole genome sequencing of pure cultures obtained from chicken caecum.</title>
        <authorList>
            <person name="Medvecky M."/>
            <person name="Cejkova D."/>
            <person name="Polansky O."/>
            <person name="Karasova D."/>
            <person name="Kubasova T."/>
            <person name="Cizek A."/>
            <person name="Rychlik I."/>
        </authorList>
    </citation>
    <scope>NUCLEOTIDE SEQUENCE [LARGE SCALE GENOMIC DNA]</scope>
    <source>
        <strain evidence="16">An70</strain>
    </source>
</reference>
<dbReference type="Proteomes" id="UP000196560">
    <property type="component" value="Unassembled WGS sequence"/>
</dbReference>
<keyword evidence="10 12" id="KW-0413">Isomerase</keyword>
<dbReference type="HAMAP" id="MF_00983">
    <property type="entry name" value="PriA"/>
    <property type="match status" value="1"/>
</dbReference>
<dbReference type="EMBL" id="NFHO01000003">
    <property type="protein sequence ID" value="OUN43854.1"/>
    <property type="molecule type" value="Genomic_DNA"/>
</dbReference>
<keyword evidence="2 12" id="KW-0235">DNA replication</keyword>
<feature type="region of interest" description="Disordered" evidence="13">
    <location>
        <begin position="1"/>
        <end position="34"/>
    </location>
</feature>
<dbReference type="STRING" id="1118060.GCA_000311845_01200"/>
<keyword evidence="9 12" id="KW-0238">DNA-binding</keyword>
<dbReference type="GO" id="GO:0006310">
    <property type="term" value="P:DNA recombination"/>
    <property type="evidence" value="ECO:0007669"/>
    <property type="project" value="InterPro"/>
</dbReference>
<feature type="binding site" evidence="12">
    <location>
        <position position="543"/>
    </location>
    <ligand>
        <name>Zn(2+)</name>
        <dbReference type="ChEBI" id="CHEBI:29105"/>
        <label>2</label>
    </ligand>
</feature>
<dbReference type="PROSITE" id="PS51192">
    <property type="entry name" value="HELICASE_ATP_BIND_1"/>
    <property type="match status" value="1"/>
</dbReference>
<comment type="cofactor">
    <cofactor evidence="12">
        <name>Zn(2+)</name>
        <dbReference type="ChEBI" id="CHEBI:29105"/>
    </cofactor>
    <text evidence="12">Binds 2 zinc ions per subunit.</text>
</comment>
<comment type="similarity">
    <text evidence="12">Belongs to the helicase family. PriA subfamily.</text>
</comment>
<dbReference type="GO" id="GO:0006270">
    <property type="term" value="P:DNA replication initiation"/>
    <property type="evidence" value="ECO:0007669"/>
    <property type="project" value="TreeGrafter"/>
</dbReference>
<evidence type="ECO:0000256" key="7">
    <source>
        <dbReference type="ARBA" id="ARBA00022833"/>
    </source>
</evidence>
<dbReference type="GO" id="GO:0006269">
    <property type="term" value="P:DNA replication, synthesis of primer"/>
    <property type="evidence" value="ECO:0007669"/>
    <property type="project" value="UniProtKB-KW"/>
</dbReference>
<dbReference type="NCBIfam" id="TIGR00595">
    <property type="entry name" value="priA"/>
    <property type="match status" value="1"/>
</dbReference>